<dbReference type="InterPro" id="IPR000896">
    <property type="entry name" value="Hemocyanin/hexamerin_mid_dom"/>
</dbReference>
<dbReference type="PRINTS" id="PR00187">
    <property type="entry name" value="HAEMOCYANIN"/>
</dbReference>
<dbReference type="Pfam" id="PF03723">
    <property type="entry name" value="Hemocyanin_C"/>
    <property type="match status" value="1"/>
</dbReference>
<feature type="chain" id="PRO_5003051691" evidence="2">
    <location>
        <begin position="18"/>
        <end position="662"/>
    </location>
</feature>
<dbReference type="PROSITE" id="PS00498">
    <property type="entry name" value="TYROSINASE_2"/>
    <property type="match status" value="1"/>
</dbReference>
<keyword evidence="2" id="KW-0732">Signal</keyword>
<dbReference type="EMBL" id="FM999828">
    <property type="protein sequence ID" value="CAX46428.1"/>
    <property type="molecule type" value="mRNA"/>
</dbReference>
<feature type="signal peptide" evidence="2">
    <location>
        <begin position="1"/>
        <end position="17"/>
    </location>
</feature>
<name>D3UBW2_ODOSC</name>
<evidence type="ECO:0000256" key="2">
    <source>
        <dbReference type="SAM" id="SignalP"/>
    </source>
</evidence>
<dbReference type="SUPFAM" id="SSF81296">
    <property type="entry name" value="E set domains"/>
    <property type="match status" value="1"/>
</dbReference>
<evidence type="ECO:0000259" key="3">
    <source>
        <dbReference type="PROSITE" id="PS00498"/>
    </source>
</evidence>
<proteinExistence type="evidence at transcript level"/>
<sequence length="662" mass="76851">MRWFLLAAALLAAYASATDLAHKQQTINQLLYKSTEPIRSKFSELKKISETWQPLDHKHHCSDGGKALERLTREISDGHMLEKKHWFSLFNARHREEAIMLVDVLLSCTDFEYFKKHAAYFREHMNEGEFVYALYVAVTHSEVTSGVILPPLYEVTPHLFTNSEVIQRAYTAKMTHTPAKLKMEFTGSKKNPEQRVAYFGEDIGMNSHHVHWHMDFPFWWQGYRIDRKGELFFWAHHQLTARFDAERLSNYLPVVDELYWSRPIEEGFAPHTTYRYGGEFPSRPDNKAFEDVEGVISVQEMLDTESRIRDAIAHGYVTSTDGKAIYIDNDRGIDFLGDIIESSMYSPNIEYYGALHNYAHILLGRQADPKGKFNMPPGVMEHFETATRDPSFFRLHKYMDNIFKEHKDKLCPYKTNDLLYSNIEITDVSIEGELVTYFEDFEFNLINALDDTEQIEDVPVSTTVMRLNHKPFAYHIDFTAKYNAIATVRIFLCPKHDYNHIEMTMDEYRWGCLEMDKFWIDAHYGENNLVRHSHESSVTIPDRIPFDDLIKQADDAVANDSEFPRRDWRACGHPARLLLPKGKTKGMEFFLFVAITSGDDAALSKPTKSEHGSAHGYCGVQGEIYPDKRPMGYPLDRRIPDDRLFHVPNINVSTVKVYHKKH</sequence>
<reference evidence="4" key="1">
    <citation type="journal article" date="2010" name="J. Comp. Physiol. B">
        <title>Characterization of hemocyanin from the peacock mantis shrimp Odontodactylus scyllarus (Malacostraca: Hoplocarida).</title>
        <authorList>
            <person name="Scherbaum S."/>
            <person name="Ertas B."/>
            <person name="Gebauer W."/>
            <person name="Burmester T."/>
        </authorList>
    </citation>
    <scope>NUCLEOTIDE SEQUENCE</scope>
    <source>
        <tissue evidence="4">Whole shrimp</tissue>
    </source>
</reference>
<comment type="similarity">
    <text evidence="1">Belongs to the tyrosinase family. Hemocyanin subfamily.</text>
</comment>
<dbReference type="InterPro" id="IPR013788">
    <property type="entry name" value="Hemocyanin/hexamerin"/>
</dbReference>
<dbReference type="SUPFAM" id="SSF48056">
    <property type="entry name" value="Di-copper centre-containing domain"/>
    <property type="match status" value="1"/>
</dbReference>
<dbReference type="InterPro" id="IPR005204">
    <property type="entry name" value="Hemocyanin_N"/>
</dbReference>
<dbReference type="InterPro" id="IPR005203">
    <property type="entry name" value="Hemocyanin_C"/>
</dbReference>
<gene>
    <name evidence="4" type="primary">hc1</name>
</gene>
<dbReference type="AlphaFoldDB" id="D3UBW2"/>
<protein>
    <submittedName>
        <fullName evidence="4">Hemocyanin subunit 1</fullName>
    </submittedName>
</protein>
<dbReference type="InterPro" id="IPR037020">
    <property type="entry name" value="Hemocyanin_C_sf"/>
</dbReference>
<dbReference type="InterPro" id="IPR036697">
    <property type="entry name" value="Hemocyanin_N_sf"/>
</dbReference>
<dbReference type="GO" id="GO:0016491">
    <property type="term" value="F:oxidoreductase activity"/>
    <property type="evidence" value="ECO:0007669"/>
    <property type="project" value="InterPro"/>
</dbReference>
<dbReference type="Gene3D" id="1.10.1280.10">
    <property type="entry name" value="Di-copper center containing domain from catechol oxidase"/>
    <property type="match status" value="1"/>
</dbReference>
<evidence type="ECO:0000256" key="1">
    <source>
        <dbReference type="ARBA" id="ARBA00009470"/>
    </source>
</evidence>
<dbReference type="PANTHER" id="PTHR11511:SF5">
    <property type="entry name" value="FAT-BODY PROTEIN 1-RELATED"/>
    <property type="match status" value="1"/>
</dbReference>
<dbReference type="PROSITE" id="PS00210">
    <property type="entry name" value="HEMOCYANIN_2"/>
    <property type="match status" value="1"/>
</dbReference>
<dbReference type="Gene3D" id="2.60.40.1520">
    <property type="entry name" value="Hemocyanin, C-terminal domain"/>
    <property type="match status" value="1"/>
</dbReference>
<dbReference type="Gene3D" id="1.20.1370.10">
    <property type="entry name" value="Hemocyanin, N-terminal domain"/>
    <property type="match status" value="1"/>
</dbReference>
<dbReference type="Pfam" id="PF03722">
    <property type="entry name" value="Hemocyanin_N"/>
    <property type="match status" value="1"/>
</dbReference>
<dbReference type="PANTHER" id="PTHR11511">
    <property type="entry name" value="LARVAL STORAGE PROTEIN/PHENOLOXIDASE"/>
    <property type="match status" value="1"/>
</dbReference>
<feature type="domain" description="Tyrosinase copper-binding" evidence="3">
    <location>
        <begin position="389"/>
        <end position="400"/>
    </location>
</feature>
<evidence type="ECO:0000313" key="4">
    <source>
        <dbReference type="EMBL" id="CAX46428.1"/>
    </source>
</evidence>
<organism evidence="4">
    <name type="scientific">Odontodactylus scyllarus</name>
    <name type="common">Peacock mantis shrimp</name>
    <dbReference type="NCBI Taxonomy" id="120888"/>
    <lineage>
        <taxon>Eukaryota</taxon>
        <taxon>Metazoa</taxon>
        <taxon>Ecdysozoa</taxon>
        <taxon>Arthropoda</taxon>
        <taxon>Crustacea</taxon>
        <taxon>Multicrustacea</taxon>
        <taxon>Malacostraca</taxon>
        <taxon>Eumalacostraca</taxon>
        <taxon>Hoplocarida</taxon>
        <taxon>Stomatopoda</taxon>
        <taxon>Odontodactylidae</taxon>
        <taxon>Odontodactylus</taxon>
    </lineage>
</organism>
<dbReference type="InterPro" id="IPR008922">
    <property type="entry name" value="Di-copper_centre_dom_sf"/>
</dbReference>
<dbReference type="InterPro" id="IPR014756">
    <property type="entry name" value="Ig_E-set"/>
</dbReference>
<dbReference type="PROSITE" id="PS00209">
    <property type="entry name" value="HEMOCYANIN_1"/>
    <property type="match status" value="1"/>
</dbReference>
<dbReference type="SUPFAM" id="SSF48050">
    <property type="entry name" value="Hemocyanin, N-terminal domain"/>
    <property type="match status" value="1"/>
</dbReference>
<accession>D3UBW2</accession>
<dbReference type="Pfam" id="PF00372">
    <property type="entry name" value="Hemocyanin_M"/>
    <property type="match status" value="1"/>
</dbReference>
<dbReference type="InterPro" id="IPR002227">
    <property type="entry name" value="Tyrosinase_Cu-bd"/>
</dbReference>